<sequence length="946" mass="109523">MLEDNRHDVWALLSPDKLEDTLSQLTDNLCYKLGADYWRIFGIDFSNKNGPYVKLKCAAKEKQDTQATRRYLCDEQEPHLTARLVEHQKWVIAERAKHSDSWRCTTGDLATRPVKTSGYGDPESIPTTRIECGELNNKDKCRLFWPLHNLEQKLIGFICFYIGEDNAKDRFLLCDIAKYQSDFAHINIAYEHSRALKRKDVAENAYKDLIGLPRVKKTFFETLSLLLEHIGEFIQAYSLNLMEYDADKKRLYTISHWSCDGSTQQQISDIYIDSIEQEEIQNLLIEDLGISQTKQSELLLRACFKMWEPEKRNDVSKYIKNSSLWLAVFDKAYQPHFNALHRWRGSAAREKSETFIQASGKRFYEYFKDYQSYCVQKFSSELHDFAQNQEQDLESLHSRTLDQLCKYTGAEAALLYEPVKSGKVTQARCQSGNDIHNLIDFGVAQGSTSAYLINKCEACLIPKTDEDAGRSLDKSKLDSLSHELGWKQIRSWLYHPLFFEPKIKSTQSDVALIGMIKLLTQTRVIGLFQQQLADKLLAATAIQWCEFQQHHLFAKLPEVMDELMQLSGQDLNYSLIKRTKHLVDTYIRRDCHVELMVNNEMGQLILSGSSKQTQQMTSADYIKTVKYLERIFPSDNNYFLIKPKKNAFQRANGKLIALGMHSMVTRIAIHGSQLVHGFLVVTSHNRAFTQWEAEQVYRIVRELSQVIYHEAMRIQWRSDMGVFRHAILAPSQGLVSRAKGFAHLILKHTPDDKAVKKQLRLLKRDEFLVKSWQEFQRVLMDQQIELDRKETDLRECFERWIDRYRDWATDKGAEIEFEYTAPDQFTFDELSLDIAIGNLLDNAVKYTLANHNIFVRVTTIKYKLIIEISNVSHALSDYQLKQVMRFGERDNMHRNISGQGIGLPLATSLINAHPDGQLTLKSTPLRSDNNKAVVTAQATFLHYWRG</sequence>
<evidence type="ECO:0000313" key="8">
    <source>
        <dbReference type="EMBL" id="ESP94984.1"/>
    </source>
</evidence>
<dbReference type="Proteomes" id="UP000017820">
    <property type="component" value="Unassembled WGS sequence"/>
</dbReference>
<dbReference type="Pfam" id="PF02518">
    <property type="entry name" value="HATPase_c"/>
    <property type="match status" value="1"/>
</dbReference>
<evidence type="ECO:0000256" key="1">
    <source>
        <dbReference type="ARBA" id="ARBA00000085"/>
    </source>
</evidence>
<evidence type="ECO:0000256" key="6">
    <source>
        <dbReference type="ARBA" id="ARBA00023012"/>
    </source>
</evidence>
<proteinExistence type="predicted"/>
<dbReference type="InterPro" id="IPR003594">
    <property type="entry name" value="HATPase_dom"/>
</dbReference>
<organism evidence="8 9">
    <name type="scientific">Pseudoalteromonas luteoviolacea (strain 2ta16)</name>
    <dbReference type="NCBI Taxonomy" id="1353533"/>
    <lineage>
        <taxon>Bacteria</taxon>
        <taxon>Pseudomonadati</taxon>
        <taxon>Pseudomonadota</taxon>
        <taxon>Gammaproteobacteria</taxon>
        <taxon>Alteromonadales</taxon>
        <taxon>Pseudoalteromonadaceae</taxon>
        <taxon>Pseudoalteromonas</taxon>
    </lineage>
</organism>
<protein>
    <recommendedName>
        <fullName evidence="2">histidine kinase</fullName>
        <ecNumber evidence="2">2.7.13.3</ecNumber>
    </recommendedName>
</protein>
<keyword evidence="3" id="KW-0597">Phosphoprotein</keyword>
<dbReference type="PANTHER" id="PTHR45453">
    <property type="entry name" value="PHOSPHATE REGULON SENSOR PROTEIN PHOR"/>
    <property type="match status" value="1"/>
</dbReference>
<evidence type="ECO:0000256" key="4">
    <source>
        <dbReference type="ARBA" id="ARBA00022679"/>
    </source>
</evidence>
<dbReference type="GO" id="GO:0004721">
    <property type="term" value="F:phosphoprotein phosphatase activity"/>
    <property type="evidence" value="ECO:0007669"/>
    <property type="project" value="TreeGrafter"/>
</dbReference>
<dbReference type="GO" id="GO:0005886">
    <property type="term" value="C:plasma membrane"/>
    <property type="evidence" value="ECO:0007669"/>
    <property type="project" value="TreeGrafter"/>
</dbReference>
<dbReference type="RefSeq" id="WP_023397504.1">
    <property type="nucleotide sequence ID" value="NZ_AUSV01000008.1"/>
</dbReference>
<dbReference type="InterPro" id="IPR050351">
    <property type="entry name" value="BphY/WalK/GraS-like"/>
</dbReference>
<dbReference type="PANTHER" id="PTHR45453:SF1">
    <property type="entry name" value="PHOSPHATE REGULON SENSOR PROTEIN PHOR"/>
    <property type="match status" value="1"/>
</dbReference>
<evidence type="ECO:0000313" key="9">
    <source>
        <dbReference type="Proteomes" id="UP000017820"/>
    </source>
</evidence>
<reference evidence="8 9" key="1">
    <citation type="submission" date="2013-07" db="EMBL/GenBank/DDBJ databases">
        <title>Draft genome sequence of Pseudoalteromonas luteoviolacea 2ta16.</title>
        <authorList>
            <person name="Allen E.E."/>
            <person name="Azam F."/>
            <person name="Podell S."/>
        </authorList>
    </citation>
    <scope>NUCLEOTIDE SEQUENCE [LARGE SCALE GENOMIC DNA]</scope>
    <source>
        <strain evidence="8 9">2ta16</strain>
    </source>
</reference>
<feature type="domain" description="Histidine kinase" evidence="7">
    <location>
        <begin position="722"/>
        <end position="924"/>
    </location>
</feature>
<evidence type="ECO:0000256" key="5">
    <source>
        <dbReference type="ARBA" id="ARBA00022777"/>
    </source>
</evidence>
<evidence type="ECO:0000256" key="3">
    <source>
        <dbReference type="ARBA" id="ARBA00022553"/>
    </source>
</evidence>
<dbReference type="EMBL" id="AUSV01000008">
    <property type="protein sequence ID" value="ESP94984.1"/>
    <property type="molecule type" value="Genomic_DNA"/>
</dbReference>
<dbReference type="Gene3D" id="3.30.565.10">
    <property type="entry name" value="Histidine kinase-like ATPase, C-terminal domain"/>
    <property type="match status" value="1"/>
</dbReference>
<dbReference type="InterPro" id="IPR005467">
    <property type="entry name" value="His_kinase_dom"/>
</dbReference>
<keyword evidence="6" id="KW-0902">Two-component regulatory system</keyword>
<dbReference type="GO" id="GO:0016036">
    <property type="term" value="P:cellular response to phosphate starvation"/>
    <property type="evidence" value="ECO:0007669"/>
    <property type="project" value="TreeGrafter"/>
</dbReference>
<dbReference type="SUPFAM" id="SSF55874">
    <property type="entry name" value="ATPase domain of HSP90 chaperone/DNA topoisomerase II/histidine kinase"/>
    <property type="match status" value="1"/>
</dbReference>
<accession>V4I417</accession>
<dbReference type="InterPro" id="IPR036890">
    <property type="entry name" value="HATPase_C_sf"/>
</dbReference>
<keyword evidence="4" id="KW-0808">Transferase</keyword>
<evidence type="ECO:0000259" key="7">
    <source>
        <dbReference type="PROSITE" id="PS50109"/>
    </source>
</evidence>
<keyword evidence="5 8" id="KW-0418">Kinase</keyword>
<name>V4I417_PSEL2</name>
<comment type="catalytic activity">
    <reaction evidence="1">
        <text>ATP + protein L-histidine = ADP + protein N-phospho-L-histidine.</text>
        <dbReference type="EC" id="2.7.13.3"/>
    </reaction>
</comment>
<dbReference type="AlphaFoldDB" id="V4I417"/>
<dbReference type="PATRIC" id="fig|1353533.3.peg.540"/>
<dbReference type="PROSITE" id="PS50109">
    <property type="entry name" value="HIS_KIN"/>
    <property type="match status" value="1"/>
</dbReference>
<comment type="caution">
    <text evidence="8">The sequence shown here is derived from an EMBL/GenBank/DDBJ whole genome shotgun (WGS) entry which is preliminary data.</text>
</comment>
<dbReference type="GO" id="GO:0000155">
    <property type="term" value="F:phosphorelay sensor kinase activity"/>
    <property type="evidence" value="ECO:0007669"/>
    <property type="project" value="TreeGrafter"/>
</dbReference>
<dbReference type="EC" id="2.7.13.3" evidence="2"/>
<evidence type="ECO:0000256" key="2">
    <source>
        <dbReference type="ARBA" id="ARBA00012438"/>
    </source>
</evidence>
<gene>
    <name evidence="8" type="ORF">PL2TA16_04540</name>
</gene>